<sequence>MSSTRSAPSHLPMTSPDERKRLQPWQESLTRVQPGQTSKALPTSADMDNVRGGPVSCTSTRRCRFFQPPPLPWDILLSAVDTHQAQPSLSHWATVWHKTGPRRRLPVSSLAEPHLIGGLCLFVAIDYLDPCRTSVAKYRKPGHDTTPPRPRPAAVDYSHGLG</sequence>
<keyword evidence="3" id="KW-1185">Reference proteome</keyword>
<organism evidence="2 3">
    <name type="scientific">Trichoderma longibrachiatum ATCC 18648</name>
    <dbReference type="NCBI Taxonomy" id="983965"/>
    <lineage>
        <taxon>Eukaryota</taxon>
        <taxon>Fungi</taxon>
        <taxon>Dikarya</taxon>
        <taxon>Ascomycota</taxon>
        <taxon>Pezizomycotina</taxon>
        <taxon>Sordariomycetes</taxon>
        <taxon>Hypocreomycetidae</taxon>
        <taxon>Hypocreales</taxon>
        <taxon>Hypocreaceae</taxon>
        <taxon>Trichoderma</taxon>
    </lineage>
</organism>
<dbReference type="AlphaFoldDB" id="A0A2T4C355"/>
<evidence type="ECO:0000313" key="2">
    <source>
        <dbReference type="EMBL" id="PTB75955.1"/>
    </source>
</evidence>
<dbReference type="EMBL" id="KZ679133">
    <property type="protein sequence ID" value="PTB75955.1"/>
    <property type="molecule type" value="Genomic_DNA"/>
</dbReference>
<feature type="compositionally biased region" description="Polar residues" evidence="1">
    <location>
        <begin position="25"/>
        <end position="41"/>
    </location>
</feature>
<feature type="region of interest" description="Disordered" evidence="1">
    <location>
        <begin position="138"/>
        <end position="162"/>
    </location>
</feature>
<protein>
    <submittedName>
        <fullName evidence="2">Uncharacterized protein</fullName>
    </submittedName>
</protein>
<feature type="region of interest" description="Disordered" evidence="1">
    <location>
        <begin position="1"/>
        <end position="52"/>
    </location>
</feature>
<evidence type="ECO:0000256" key="1">
    <source>
        <dbReference type="SAM" id="MobiDB-lite"/>
    </source>
</evidence>
<dbReference type="Proteomes" id="UP000240760">
    <property type="component" value="Unassembled WGS sequence"/>
</dbReference>
<reference evidence="2 3" key="1">
    <citation type="submission" date="2016-07" db="EMBL/GenBank/DDBJ databases">
        <title>Multiple horizontal gene transfer events from other fungi enriched the ability of initially mycotrophic Trichoderma (Ascomycota) to feed on dead plant biomass.</title>
        <authorList>
            <consortium name="DOE Joint Genome Institute"/>
            <person name="Aerts A."/>
            <person name="Atanasova L."/>
            <person name="Chenthamara K."/>
            <person name="Zhang J."/>
            <person name="Grujic M."/>
            <person name="Henrissat B."/>
            <person name="Kuo A."/>
            <person name="Salamov A."/>
            <person name="Lipzen A."/>
            <person name="Labutti K."/>
            <person name="Barry K."/>
            <person name="Miao Y."/>
            <person name="Rahimi M.J."/>
            <person name="Shen Q."/>
            <person name="Grigoriev I.V."/>
            <person name="Kubicek C.P."/>
            <person name="Druzhinina I.S."/>
        </authorList>
    </citation>
    <scope>NUCLEOTIDE SEQUENCE [LARGE SCALE GENOMIC DNA]</scope>
    <source>
        <strain evidence="2 3">ATCC 18648</strain>
    </source>
</reference>
<accession>A0A2T4C355</accession>
<gene>
    <name evidence="2" type="ORF">M440DRAFT_333108</name>
</gene>
<name>A0A2T4C355_TRILO</name>
<proteinExistence type="predicted"/>
<evidence type="ECO:0000313" key="3">
    <source>
        <dbReference type="Proteomes" id="UP000240760"/>
    </source>
</evidence>